<dbReference type="PIRSF" id="PIRSF006305">
    <property type="entry name" value="Maf"/>
    <property type="match status" value="1"/>
</dbReference>
<dbReference type="Proteomes" id="UP001431209">
    <property type="component" value="Unassembled WGS sequence"/>
</dbReference>
<comment type="cofactor">
    <cofactor evidence="1">
        <name>a divalent metal cation</name>
        <dbReference type="ChEBI" id="CHEBI:60240"/>
    </cofactor>
</comment>
<gene>
    <name evidence="3" type="ORF">AKO1_006212</name>
</gene>
<evidence type="ECO:0000256" key="2">
    <source>
        <dbReference type="ARBA" id="ARBA00022801"/>
    </source>
</evidence>
<dbReference type="Pfam" id="PF02545">
    <property type="entry name" value="Maf"/>
    <property type="match status" value="1"/>
</dbReference>
<reference evidence="3 4" key="1">
    <citation type="submission" date="2024-03" db="EMBL/GenBank/DDBJ databases">
        <title>The Acrasis kona genome and developmental transcriptomes reveal deep origins of eukaryotic multicellular pathways.</title>
        <authorList>
            <person name="Sheikh S."/>
            <person name="Fu C.-J."/>
            <person name="Brown M.W."/>
            <person name="Baldauf S.L."/>
        </authorList>
    </citation>
    <scope>NUCLEOTIDE SEQUENCE [LARGE SCALE GENOMIC DNA]</scope>
    <source>
        <strain evidence="3 4">ATCC MYA-3509</strain>
    </source>
</reference>
<evidence type="ECO:0000313" key="3">
    <source>
        <dbReference type="EMBL" id="KAL0476679.1"/>
    </source>
</evidence>
<dbReference type="HAMAP" id="MF_00528">
    <property type="entry name" value="Maf"/>
    <property type="match status" value="1"/>
</dbReference>
<dbReference type="AlphaFoldDB" id="A0AAW2YHY5"/>
<evidence type="ECO:0000256" key="1">
    <source>
        <dbReference type="ARBA" id="ARBA00001968"/>
    </source>
</evidence>
<dbReference type="SUPFAM" id="SSF52972">
    <property type="entry name" value="ITPase-like"/>
    <property type="match status" value="1"/>
</dbReference>
<dbReference type="GO" id="GO:0047429">
    <property type="term" value="F:nucleoside triphosphate diphosphatase activity"/>
    <property type="evidence" value="ECO:0007669"/>
    <property type="project" value="InterPro"/>
</dbReference>
<accession>A0AAW2YHY5</accession>
<dbReference type="CDD" id="cd00555">
    <property type="entry name" value="Maf"/>
    <property type="match status" value="1"/>
</dbReference>
<dbReference type="PANTHER" id="PTHR43213">
    <property type="entry name" value="BIFUNCTIONAL DTTP/UTP PYROPHOSPHATASE/METHYLTRANSFERASE PROTEIN-RELATED"/>
    <property type="match status" value="1"/>
</dbReference>
<protein>
    <submittedName>
        <fullName evidence="3">O-methyltransferase</fullName>
    </submittedName>
</protein>
<comment type="caution">
    <text evidence="3">The sequence shown here is derived from an EMBL/GenBank/DDBJ whole genome shotgun (WGS) entry which is preliminary data.</text>
</comment>
<proteinExistence type="inferred from homology"/>
<keyword evidence="4" id="KW-1185">Reference proteome</keyword>
<dbReference type="Gene3D" id="3.90.950.10">
    <property type="match status" value="1"/>
</dbReference>
<evidence type="ECO:0000313" key="4">
    <source>
        <dbReference type="Proteomes" id="UP001431209"/>
    </source>
</evidence>
<dbReference type="NCBIfam" id="TIGR00172">
    <property type="entry name" value="maf"/>
    <property type="match status" value="1"/>
</dbReference>
<dbReference type="InterPro" id="IPR003697">
    <property type="entry name" value="Maf-like"/>
</dbReference>
<dbReference type="InterPro" id="IPR029001">
    <property type="entry name" value="ITPase-like_fam"/>
</dbReference>
<sequence>MVLDVINDLLGKKIILASESPRRKQILTENMGIKNIVCIPSNFDEESLDKKAFAFPCDFVVKNAECKALSVFNTLKERSENFDLIISADTIVNLGDRILEKPKDKEDAKSILRFLSGNEHFVYTGVSIVTKDANNNPSISNFYEGTKVKFSDLSDEFIDAYINTGEPMDKAGAYGIQGRGGMMVEYIVGCYFNVMGMPLSKLSRELRNHQVVKNKK</sequence>
<keyword evidence="2" id="KW-0378">Hydrolase</keyword>
<organism evidence="3 4">
    <name type="scientific">Acrasis kona</name>
    <dbReference type="NCBI Taxonomy" id="1008807"/>
    <lineage>
        <taxon>Eukaryota</taxon>
        <taxon>Discoba</taxon>
        <taxon>Heterolobosea</taxon>
        <taxon>Tetramitia</taxon>
        <taxon>Eutetramitia</taxon>
        <taxon>Acrasidae</taxon>
        <taxon>Acrasis</taxon>
    </lineage>
</organism>
<dbReference type="PANTHER" id="PTHR43213:SF5">
    <property type="entry name" value="BIFUNCTIONAL DTTP_UTP PYROPHOSPHATASE_METHYLTRANSFERASE PROTEIN-RELATED"/>
    <property type="match status" value="1"/>
</dbReference>
<name>A0AAW2YHY5_9EUKA</name>
<dbReference type="EMBL" id="JAOPGA020000078">
    <property type="protein sequence ID" value="KAL0476679.1"/>
    <property type="molecule type" value="Genomic_DNA"/>
</dbReference>